<dbReference type="Proteomes" id="UP001283361">
    <property type="component" value="Unassembled WGS sequence"/>
</dbReference>
<sequence length="168" mass="18792">MSLNGTKAVYRPSCSFTLTAKSDSSPATLYSYTDPGGPGQDSYTVVPSPRISFHVILVRFDTANRGKILSLYEVFVFIVFLTPRSPRSEALPADLVPVLGDDVRMVNFVKSPPVKSRIIAALCEEMGAERKALLFHTEVRRLSRGEVLARVSCERNLKYFWQMEDLIT</sequence>
<evidence type="ECO:0000313" key="1">
    <source>
        <dbReference type="EMBL" id="KAK3795283.1"/>
    </source>
</evidence>
<keyword evidence="2" id="KW-1185">Reference proteome</keyword>
<dbReference type="EMBL" id="JAWDGP010001076">
    <property type="protein sequence ID" value="KAK3795283.1"/>
    <property type="molecule type" value="Genomic_DNA"/>
</dbReference>
<dbReference type="PANTHER" id="PTHR45913">
    <property type="entry name" value="EPM2A-INTERACTING PROTEIN 1"/>
    <property type="match status" value="1"/>
</dbReference>
<evidence type="ECO:0000313" key="2">
    <source>
        <dbReference type="Proteomes" id="UP001283361"/>
    </source>
</evidence>
<organism evidence="1 2">
    <name type="scientific">Elysia crispata</name>
    <name type="common">lettuce slug</name>
    <dbReference type="NCBI Taxonomy" id="231223"/>
    <lineage>
        <taxon>Eukaryota</taxon>
        <taxon>Metazoa</taxon>
        <taxon>Spiralia</taxon>
        <taxon>Lophotrochozoa</taxon>
        <taxon>Mollusca</taxon>
        <taxon>Gastropoda</taxon>
        <taxon>Heterobranchia</taxon>
        <taxon>Euthyneura</taxon>
        <taxon>Panpulmonata</taxon>
        <taxon>Sacoglossa</taxon>
        <taxon>Placobranchoidea</taxon>
        <taxon>Plakobranchidae</taxon>
        <taxon>Elysia</taxon>
    </lineage>
</organism>
<proteinExistence type="predicted"/>
<dbReference type="PANTHER" id="PTHR45913:SF19">
    <property type="entry name" value="LOW QUALITY PROTEIN: ZINC FINGER BED DOMAIN-CONTAINING PROTEIN 5-LIKE"/>
    <property type="match status" value="1"/>
</dbReference>
<comment type="caution">
    <text evidence="1">The sequence shown here is derived from an EMBL/GenBank/DDBJ whole genome shotgun (WGS) entry which is preliminary data.</text>
</comment>
<gene>
    <name evidence="1" type="ORF">RRG08_055845</name>
</gene>
<dbReference type="AlphaFoldDB" id="A0AAE1E732"/>
<name>A0AAE1E732_9GAST</name>
<accession>A0AAE1E732</accession>
<protein>
    <submittedName>
        <fullName evidence="1">Uncharacterized protein</fullName>
    </submittedName>
</protein>
<reference evidence="1" key="1">
    <citation type="journal article" date="2023" name="G3 (Bethesda)">
        <title>A reference genome for the long-term kleptoplast-retaining sea slug Elysia crispata morphotype clarki.</title>
        <authorList>
            <person name="Eastman K.E."/>
            <person name="Pendleton A.L."/>
            <person name="Shaikh M.A."/>
            <person name="Suttiyut T."/>
            <person name="Ogas R."/>
            <person name="Tomko P."/>
            <person name="Gavelis G."/>
            <person name="Widhalm J.R."/>
            <person name="Wisecaver J.H."/>
        </authorList>
    </citation>
    <scope>NUCLEOTIDE SEQUENCE</scope>
    <source>
        <strain evidence="1">ECLA1</strain>
    </source>
</reference>